<dbReference type="InterPro" id="IPR006901">
    <property type="entry name" value="TrmK"/>
</dbReference>
<dbReference type="Gene3D" id="3.40.50.150">
    <property type="entry name" value="Vaccinia Virus protein VP39"/>
    <property type="match status" value="1"/>
</dbReference>
<keyword evidence="2" id="KW-1185">Reference proteome</keyword>
<dbReference type="Proteomes" id="UP000199701">
    <property type="component" value="Unassembled WGS sequence"/>
</dbReference>
<dbReference type="AlphaFoldDB" id="A0A1I0QDH1"/>
<dbReference type="STRING" id="99656.SAMN05421659_107183"/>
<evidence type="ECO:0000313" key="2">
    <source>
        <dbReference type="Proteomes" id="UP000199701"/>
    </source>
</evidence>
<dbReference type="PANTHER" id="PTHR38451">
    <property type="entry name" value="TRNA (ADENINE(22)-N(1))-METHYLTRANSFERASE"/>
    <property type="match status" value="1"/>
</dbReference>
<dbReference type="GO" id="GO:0160105">
    <property type="term" value="F:tRNA (adenine(22)-N1)-methyltransferase activity"/>
    <property type="evidence" value="ECO:0007669"/>
    <property type="project" value="InterPro"/>
</dbReference>
<dbReference type="SUPFAM" id="SSF53335">
    <property type="entry name" value="S-adenosyl-L-methionine-dependent methyltransferases"/>
    <property type="match status" value="1"/>
</dbReference>
<name>A0A1I0QDH1_9FIRM</name>
<keyword evidence="1" id="KW-0808">Transferase</keyword>
<dbReference type="Pfam" id="PF12847">
    <property type="entry name" value="Methyltransf_18"/>
    <property type="match status" value="1"/>
</dbReference>
<accession>A0A1I0QDH1</accession>
<evidence type="ECO:0000313" key="1">
    <source>
        <dbReference type="EMBL" id="SEW24649.1"/>
    </source>
</evidence>
<dbReference type="RefSeq" id="WP_092453822.1">
    <property type="nucleotide sequence ID" value="NZ_FOJI01000007.1"/>
</dbReference>
<sequence length="272" mass="31222">MELIKLSKRLLTVANMVTKGSVVADIGTDHGYLPIYLVQNNISEHVIAMDVNKGPLNKALLNIGQLHLENKIDIRLSDGLDNLEKDEANTVTICGMGGKLIAKILEGGRNKISQDIELILSPQSEIQLFREYLLQNGYRIVKEDMIIDDGKFYVIIKCFLNIEIRQSETVLCKDKQIEANQIEANQIESIQVETNQIKVNQVETNQVEVKYGKYLLEHKNDILKQYLMREQKSFLKIRENVDNCNSELAEKRIKEIDYELSCIKEGLNYYEM</sequence>
<gene>
    <name evidence="1" type="ORF">SAMN05421659_107183</name>
</gene>
<proteinExistence type="predicted"/>
<dbReference type="GO" id="GO:0032259">
    <property type="term" value="P:methylation"/>
    <property type="evidence" value="ECO:0007669"/>
    <property type="project" value="UniProtKB-KW"/>
</dbReference>
<dbReference type="CDD" id="cd02440">
    <property type="entry name" value="AdoMet_MTases"/>
    <property type="match status" value="1"/>
</dbReference>
<dbReference type="EMBL" id="FOJI01000007">
    <property type="protein sequence ID" value="SEW24649.1"/>
    <property type="molecule type" value="Genomic_DNA"/>
</dbReference>
<protein>
    <submittedName>
        <fullName evidence="1">tRNA (Adenine22-N1)-methyltransferase</fullName>
    </submittedName>
</protein>
<dbReference type="PIRSF" id="PIRSF018637">
    <property type="entry name" value="TrmK"/>
    <property type="match status" value="1"/>
</dbReference>
<reference evidence="1 2" key="1">
    <citation type="submission" date="2016-10" db="EMBL/GenBank/DDBJ databases">
        <authorList>
            <person name="de Groot N.N."/>
        </authorList>
    </citation>
    <scope>NUCLEOTIDE SEQUENCE [LARGE SCALE GENOMIC DNA]</scope>
    <source>
        <strain evidence="1 2">DSM 9179</strain>
    </source>
</reference>
<keyword evidence="1" id="KW-0489">Methyltransferase</keyword>
<dbReference type="OrthoDB" id="5881184at2"/>
<dbReference type="InterPro" id="IPR029063">
    <property type="entry name" value="SAM-dependent_MTases_sf"/>
</dbReference>
<dbReference type="PANTHER" id="PTHR38451:SF1">
    <property type="entry name" value="TRNA (ADENINE(22)-N(1))-METHYLTRANSFERASE"/>
    <property type="match status" value="1"/>
</dbReference>
<organism evidence="1 2">
    <name type="scientific">[Clostridium] fimetarium</name>
    <dbReference type="NCBI Taxonomy" id="99656"/>
    <lineage>
        <taxon>Bacteria</taxon>
        <taxon>Bacillati</taxon>
        <taxon>Bacillota</taxon>
        <taxon>Clostridia</taxon>
        <taxon>Lachnospirales</taxon>
        <taxon>Lachnospiraceae</taxon>
    </lineage>
</organism>